<name>A0ABU7S0F3_9ACTN</name>
<keyword evidence="2" id="KW-1185">Reference proteome</keyword>
<dbReference type="EMBL" id="JAZGQK010000026">
    <property type="protein sequence ID" value="MEE6262240.1"/>
    <property type="molecule type" value="Genomic_DNA"/>
</dbReference>
<proteinExistence type="predicted"/>
<protein>
    <submittedName>
        <fullName evidence="1">Uncharacterized protein</fullName>
    </submittedName>
</protein>
<sequence length="69" mass="7235">MTRLLGAVADRMVGAFAPKATAQAGCSGTDWVACYCSGIRLYSKQCTYANGNCNPTWCGACKFVGNECA</sequence>
<evidence type="ECO:0000313" key="1">
    <source>
        <dbReference type="EMBL" id="MEE6262240.1"/>
    </source>
</evidence>
<gene>
    <name evidence="1" type="ORF">V1633_27525</name>
</gene>
<accession>A0ABU7S0F3</accession>
<reference evidence="1 2" key="1">
    <citation type="submission" date="2024-01" db="EMBL/GenBank/DDBJ databases">
        <title>Genome insights into Plantactinospora sonchi sp. nov.</title>
        <authorList>
            <person name="Wang L."/>
        </authorList>
    </citation>
    <scope>NUCLEOTIDE SEQUENCE [LARGE SCALE GENOMIC DNA]</scope>
    <source>
        <strain evidence="1 2">NEAU-QY2</strain>
    </source>
</reference>
<dbReference type="RefSeq" id="WP_331217170.1">
    <property type="nucleotide sequence ID" value="NZ_JAZGQK010000026.1"/>
</dbReference>
<comment type="caution">
    <text evidence="1">The sequence shown here is derived from an EMBL/GenBank/DDBJ whole genome shotgun (WGS) entry which is preliminary data.</text>
</comment>
<dbReference type="Proteomes" id="UP001332243">
    <property type="component" value="Unassembled WGS sequence"/>
</dbReference>
<organism evidence="1 2">
    <name type="scientific">Plantactinospora sonchi</name>
    <dbReference type="NCBI Taxonomy" id="1544735"/>
    <lineage>
        <taxon>Bacteria</taxon>
        <taxon>Bacillati</taxon>
        <taxon>Actinomycetota</taxon>
        <taxon>Actinomycetes</taxon>
        <taxon>Micromonosporales</taxon>
        <taxon>Micromonosporaceae</taxon>
        <taxon>Plantactinospora</taxon>
    </lineage>
</organism>
<evidence type="ECO:0000313" key="2">
    <source>
        <dbReference type="Proteomes" id="UP001332243"/>
    </source>
</evidence>